<protein>
    <submittedName>
        <fullName evidence="2">DUF2092 domain-containing protein</fullName>
    </submittedName>
</protein>
<evidence type="ECO:0000256" key="1">
    <source>
        <dbReference type="SAM" id="SignalP"/>
    </source>
</evidence>
<keyword evidence="1" id="KW-0732">Signal</keyword>
<keyword evidence="3" id="KW-1185">Reference proteome</keyword>
<dbReference type="RefSeq" id="WP_217679657.1">
    <property type="nucleotide sequence ID" value="NZ_JAHRGL010000002.1"/>
</dbReference>
<gene>
    <name evidence="2" type="ORF">KRX52_02945</name>
</gene>
<dbReference type="Proteomes" id="UP000813068">
    <property type="component" value="Unassembled WGS sequence"/>
</dbReference>
<proteinExistence type="predicted"/>
<reference evidence="2 3" key="1">
    <citation type="submission" date="2021-06" db="EMBL/GenBank/DDBJ databases">
        <title>Differences between aerobic and microaerobic xylene degrading microbial communities.</title>
        <authorList>
            <person name="Banerjee S."/>
            <person name="Tancsics A."/>
        </authorList>
    </citation>
    <scope>NUCLEOTIDE SEQUENCE [LARGE SCALE GENOMIC DNA]</scope>
    <source>
        <strain evidence="2 3">MAP12</strain>
    </source>
</reference>
<feature type="signal peptide" evidence="1">
    <location>
        <begin position="1"/>
        <end position="46"/>
    </location>
</feature>
<accession>A0ABS6MSG9</accession>
<evidence type="ECO:0000313" key="2">
    <source>
        <dbReference type="EMBL" id="MBV2131752.1"/>
    </source>
</evidence>
<dbReference type="Pfam" id="PF09865">
    <property type="entry name" value="DUF2092"/>
    <property type="match status" value="1"/>
</dbReference>
<dbReference type="InterPro" id="IPR019207">
    <property type="entry name" value="DUF2092"/>
</dbReference>
<comment type="caution">
    <text evidence="2">The sequence shown here is derived from an EMBL/GenBank/DDBJ whole genome shotgun (WGS) entry which is preliminary data.</text>
</comment>
<name>A0ABS6MSG9_9GAMM</name>
<sequence>MTIEKTRYRHLVPGTSTPQGQTRMAVMLRAGLMLSASILAANPAWAESNAAPSSQAATAPAQVETEAQQFARARLMEMAGLLGKTEKFSVSLQIAYDVVQENGQKIEFGEIRELAVQRPDRLRVLETTSNGGRDLMLFDGKLITTLNSEANVYAQAPQPGNIDASVIHFVRDLQMRLPLAPLLMEKSADELQRRVQSIDYVEHTNILGKPAHHIAARTASVDFQVWIADGKQPLPLRIVLNYPAAEGQPQFRADFSNWNLAPRFDKSTFKFTPPAAAKQIVFAAQLPPASGTPLPEKSAIEGVKP</sequence>
<organism evidence="2 3">
    <name type="scientific">Geopseudomonas aromaticivorans</name>
    <dbReference type="NCBI Taxonomy" id="2849492"/>
    <lineage>
        <taxon>Bacteria</taxon>
        <taxon>Pseudomonadati</taxon>
        <taxon>Pseudomonadota</taxon>
        <taxon>Gammaproteobacteria</taxon>
        <taxon>Pseudomonadales</taxon>
        <taxon>Pseudomonadaceae</taxon>
        <taxon>Geopseudomonas</taxon>
    </lineage>
</organism>
<evidence type="ECO:0000313" key="3">
    <source>
        <dbReference type="Proteomes" id="UP000813068"/>
    </source>
</evidence>
<feature type="chain" id="PRO_5046386512" evidence="1">
    <location>
        <begin position="47"/>
        <end position="305"/>
    </location>
</feature>
<dbReference type="EMBL" id="JAHRGL010000002">
    <property type="protein sequence ID" value="MBV2131752.1"/>
    <property type="molecule type" value="Genomic_DNA"/>
</dbReference>